<dbReference type="EMBL" id="BAABME010006670">
    <property type="protein sequence ID" value="GAA0168977.1"/>
    <property type="molecule type" value="Genomic_DNA"/>
</dbReference>
<proteinExistence type="predicted"/>
<evidence type="ECO:0000313" key="2">
    <source>
        <dbReference type="Proteomes" id="UP001454036"/>
    </source>
</evidence>
<organism evidence="1 2">
    <name type="scientific">Lithospermum erythrorhizon</name>
    <name type="common">Purple gromwell</name>
    <name type="synonym">Lithospermum officinale var. erythrorhizon</name>
    <dbReference type="NCBI Taxonomy" id="34254"/>
    <lineage>
        <taxon>Eukaryota</taxon>
        <taxon>Viridiplantae</taxon>
        <taxon>Streptophyta</taxon>
        <taxon>Embryophyta</taxon>
        <taxon>Tracheophyta</taxon>
        <taxon>Spermatophyta</taxon>
        <taxon>Magnoliopsida</taxon>
        <taxon>eudicotyledons</taxon>
        <taxon>Gunneridae</taxon>
        <taxon>Pentapetalae</taxon>
        <taxon>asterids</taxon>
        <taxon>lamiids</taxon>
        <taxon>Boraginales</taxon>
        <taxon>Boraginaceae</taxon>
        <taxon>Boraginoideae</taxon>
        <taxon>Lithospermeae</taxon>
        <taxon>Lithospermum</taxon>
    </lineage>
</organism>
<keyword evidence="2" id="KW-1185">Reference proteome</keyword>
<reference evidence="1 2" key="1">
    <citation type="submission" date="2024-01" db="EMBL/GenBank/DDBJ databases">
        <title>The complete chloroplast genome sequence of Lithospermum erythrorhizon: insights into the phylogenetic relationship among Boraginaceae species and the maternal lineages of purple gromwells.</title>
        <authorList>
            <person name="Okada T."/>
            <person name="Watanabe K."/>
        </authorList>
    </citation>
    <scope>NUCLEOTIDE SEQUENCE [LARGE SCALE GENOMIC DNA]</scope>
</reference>
<name>A0AAV3R1M0_LITER</name>
<dbReference type="AlphaFoldDB" id="A0AAV3R1M0"/>
<evidence type="ECO:0000313" key="1">
    <source>
        <dbReference type="EMBL" id="GAA0168977.1"/>
    </source>
</evidence>
<sequence>MLQQKGHPIKSPSTRLRYVPMSPLWALIKQVNNNHMSVVDESSTEGQKANKRKLVFLRLGARTKGHYPVQRRSVFDRVGERVEN</sequence>
<protein>
    <submittedName>
        <fullName evidence="1">Uncharacterized protein</fullName>
    </submittedName>
</protein>
<dbReference type="Proteomes" id="UP001454036">
    <property type="component" value="Unassembled WGS sequence"/>
</dbReference>
<accession>A0AAV3R1M0</accession>
<gene>
    <name evidence="1" type="ORF">LIER_23559</name>
</gene>
<comment type="caution">
    <text evidence="1">The sequence shown here is derived from an EMBL/GenBank/DDBJ whole genome shotgun (WGS) entry which is preliminary data.</text>
</comment>